<evidence type="ECO:0000256" key="9">
    <source>
        <dbReference type="ARBA" id="ARBA00024779"/>
    </source>
</evidence>
<keyword evidence="6 11" id="KW-0694">RNA-binding</keyword>
<dbReference type="FunFam" id="3.30.980.10:FF:000004">
    <property type="entry name" value="Alanine--tRNA ligase, cytoplasmic"/>
    <property type="match status" value="1"/>
</dbReference>
<dbReference type="SUPFAM" id="SSF101353">
    <property type="entry name" value="Putative anticodon-binding domain of alanyl-tRNA synthetase (AlaRS)"/>
    <property type="match status" value="1"/>
</dbReference>
<keyword evidence="7 11" id="KW-0648">Protein biosynthesis</keyword>
<feature type="binding site" evidence="11">
    <location>
        <position position="566"/>
    </location>
    <ligand>
        <name>Zn(2+)</name>
        <dbReference type="ChEBI" id="CHEBI:29105"/>
    </ligand>
</feature>
<dbReference type="PANTHER" id="PTHR11777">
    <property type="entry name" value="ALANYL-TRNA SYNTHETASE"/>
    <property type="match status" value="1"/>
</dbReference>
<comment type="function">
    <text evidence="9 11">Catalyzes the attachment of alanine to tRNA(Ala) in a two-step reaction: alanine is first activated by ATP to form Ala-AMP and then transferred to the acceptor end of tRNA(Ala). Also edits incorrectly charged Ser-tRNA(Ala) and Gly-tRNA(Ala) via its editing domain.</text>
</comment>
<keyword evidence="3 11" id="KW-0436">Ligase</keyword>
<keyword evidence="5 11" id="KW-0067">ATP-binding</keyword>
<reference evidence="13" key="1">
    <citation type="submission" date="2020-10" db="EMBL/GenBank/DDBJ databases">
        <authorList>
            <person name="Gilroy R."/>
        </authorList>
    </citation>
    <scope>NUCLEOTIDE SEQUENCE</scope>
    <source>
        <strain evidence="13">ChiSxjej2B14-6234</strain>
    </source>
</reference>
<comment type="catalytic activity">
    <reaction evidence="10 11">
        <text>tRNA(Ala) + L-alanine + ATP = L-alanyl-tRNA(Ala) + AMP + diphosphate</text>
        <dbReference type="Rhea" id="RHEA:12540"/>
        <dbReference type="Rhea" id="RHEA-COMP:9657"/>
        <dbReference type="Rhea" id="RHEA-COMP:9923"/>
        <dbReference type="ChEBI" id="CHEBI:30616"/>
        <dbReference type="ChEBI" id="CHEBI:33019"/>
        <dbReference type="ChEBI" id="CHEBI:57972"/>
        <dbReference type="ChEBI" id="CHEBI:78442"/>
        <dbReference type="ChEBI" id="CHEBI:78497"/>
        <dbReference type="ChEBI" id="CHEBI:456215"/>
        <dbReference type="EC" id="6.1.1.7"/>
    </reaction>
</comment>
<evidence type="ECO:0000256" key="7">
    <source>
        <dbReference type="ARBA" id="ARBA00022917"/>
    </source>
</evidence>
<dbReference type="EMBL" id="DVFJ01000030">
    <property type="protein sequence ID" value="HIQ72264.1"/>
    <property type="molecule type" value="Genomic_DNA"/>
</dbReference>
<evidence type="ECO:0000256" key="8">
    <source>
        <dbReference type="ARBA" id="ARBA00023146"/>
    </source>
</evidence>
<dbReference type="GO" id="GO:0000049">
    <property type="term" value="F:tRNA binding"/>
    <property type="evidence" value="ECO:0007669"/>
    <property type="project" value="UniProtKB-KW"/>
</dbReference>
<evidence type="ECO:0000256" key="5">
    <source>
        <dbReference type="ARBA" id="ARBA00022840"/>
    </source>
</evidence>
<feature type="binding site" evidence="11">
    <location>
        <position position="570"/>
    </location>
    <ligand>
        <name>Zn(2+)</name>
        <dbReference type="ChEBI" id="CHEBI:29105"/>
    </ligand>
</feature>
<sequence>MSVRPTTSDELRAMWLRFFQSKGHAVIPSASVIPENDPTVLFTTAGMHPLVPYLMGQKHPAGSRLCDVQKCIRTGDIDEVGDASHLTFFEMLGNWSLGDYFKKEAIAWSWEFLTSPEWLGLDPDRLAFSVFAGEPENGIPRDDEAAGYWRANGVKDDHIFFLPRENNWWGPAGQTGPCGPDTEMFIITDKAPCGPDCSPACGCGRYLEIWNDVFMQYHKNADGTFEPMAHKNVDTGMGLERTICVLNGKQTVYDTDAFTGILQRIAELSGKTYGADEQTTRAFRIIADHMRTATMILGDPRGVSPSNVDQGYVLRRLIRRAVRFGMELGMGEGFTCEIAKVIIAQYREVYPELKQNEAFVLEQLKLEEARFARTLRQGEKEFAKMVARMDGGTVIDGVSAFKLYDTYGFPIEMTKELAAEHGLTVDEAGFAARFEQHQKTSHAGAEQRFKGGLADHSEQTARLHTATHLLHAALRKVLGDEVAQKGSNITAERLRFDFSFGRKMTKEEIAEVERLVNEAIAADVPVDMKETTVAEAKAEGAIGLFESKYGEKVRMYTMGPFSKEICGGPHANHTGELVSFKIQKEESSSAGVRRIKATIGAKAD</sequence>
<keyword evidence="8 11" id="KW-0030">Aminoacyl-tRNA synthetase</keyword>
<dbReference type="InterPro" id="IPR002318">
    <property type="entry name" value="Ala-tRNA-lgiase_IIc"/>
</dbReference>
<dbReference type="InterPro" id="IPR018163">
    <property type="entry name" value="Thr/Ala-tRNA-synth_IIc_edit"/>
</dbReference>
<dbReference type="InterPro" id="IPR045864">
    <property type="entry name" value="aa-tRNA-synth_II/BPL/LPL"/>
</dbReference>
<dbReference type="SMART" id="SM00863">
    <property type="entry name" value="tRNA_SAD"/>
    <property type="match status" value="1"/>
</dbReference>
<organism evidence="13 14">
    <name type="scientific">Candidatus Onthenecus intestinigallinarum</name>
    <dbReference type="NCBI Taxonomy" id="2840875"/>
    <lineage>
        <taxon>Bacteria</taxon>
        <taxon>Bacillati</taxon>
        <taxon>Bacillota</taxon>
        <taxon>Clostridia</taxon>
        <taxon>Eubacteriales</taxon>
        <taxon>Candidatus Onthenecus</taxon>
    </lineage>
</organism>
<dbReference type="GO" id="GO:0140096">
    <property type="term" value="F:catalytic activity, acting on a protein"/>
    <property type="evidence" value="ECO:0007669"/>
    <property type="project" value="UniProtKB-ARBA"/>
</dbReference>
<dbReference type="PRINTS" id="PR00980">
    <property type="entry name" value="TRNASYNTHALA"/>
</dbReference>
<dbReference type="InterPro" id="IPR023033">
    <property type="entry name" value="Ala_tRNA_ligase_euk/bac"/>
</dbReference>
<dbReference type="PANTHER" id="PTHR11777:SF9">
    <property type="entry name" value="ALANINE--TRNA LIGASE, CYTOPLASMIC"/>
    <property type="match status" value="1"/>
</dbReference>
<dbReference type="GO" id="GO:0005524">
    <property type="term" value="F:ATP binding"/>
    <property type="evidence" value="ECO:0007669"/>
    <property type="project" value="UniProtKB-UniRule"/>
</dbReference>
<dbReference type="Gene3D" id="3.30.930.10">
    <property type="entry name" value="Bira Bifunctional Protein, Domain 2"/>
    <property type="match status" value="1"/>
</dbReference>
<feature type="binding site" evidence="11">
    <location>
        <position position="468"/>
    </location>
    <ligand>
        <name>Zn(2+)</name>
        <dbReference type="ChEBI" id="CHEBI:29105"/>
    </ligand>
</feature>
<feature type="binding site" evidence="11">
    <location>
        <position position="464"/>
    </location>
    <ligand>
        <name>Zn(2+)</name>
        <dbReference type="ChEBI" id="CHEBI:29105"/>
    </ligand>
</feature>
<dbReference type="NCBIfam" id="NF002436">
    <property type="entry name" value="PRK01584.1"/>
    <property type="match status" value="1"/>
</dbReference>
<evidence type="ECO:0000259" key="12">
    <source>
        <dbReference type="PROSITE" id="PS50860"/>
    </source>
</evidence>
<comment type="similarity">
    <text evidence="1 11">Belongs to the class-II aminoacyl-tRNA synthetase family.</text>
</comment>
<accession>A0A9D0ZB26</accession>
<dbReference type="InterPro" id="IPR018164">
    <property type="entry name" value="Ala-tRNA-synth_IIc_N"/>
</dbReference>
<feature type="domain" description="Alanyl-transfer RNA synthetases family profile" evidence="12">
    <location>
        <begin position="6"/>
        <end position="604"/>
    </location>
</feature>
<keyword evidence="11" id="KW-0479">Metal-binding</keyword>
<dbReference type="NCBIfam" id="TIGR00344">
    <property type="entry name" value="alaS"/>
    <property type="match status" value="1"/>
</dbReference>
<dbReference type="SUPFAM" id="SSF55186">
    <property type="entry name" value="ThrRS/AlaRS common domain"/>
    <property type="match status" value="1"/>
</dbReference>
<evidence type="ECO:0000256" key="2">
    <source>
        <dbReference type="ARBA" id="ARBA00022555"/>
    </source>
</evidence>
<dbReference type="Pfam" id="PF07973">
    <property type="entry name" value="tRNA_SAD"/>
    <property type="match status" value="1"/>
</dbReference>
<keyword evidence="2 11" id="KW-0820">tRNA-binding</keyword>
<dbReference type="AlphaFoldDB" id="A0A9D0ZB26"/>
<dbReference type="GO" id="GO:0002161">
    <property type="term" value="F:aminoacyl-tRNA deacylase activity"/>
    <property type="evidence" value="ECO:0007669"/>
    <property type="project" value="TreeGrafter"/>
</dbReference>
<evidence type="ECO:0000313" key="14">
    <source>
        <dbReference type="Proteomes" id="UP000886887"/>
    </source>
</evidence>
<keyword evidence="4 11" id="KW-0547">Nucleotide-binding</keyword>
<keyword evidence="11" id="KW-0862">Zinc</keyword>
<evidence type="ECO:0000256" key="3">
    <source>
        <dbReference type="ARBA" id="ARBA00022598"/>
    </source>
</evidence>
<dbReference type="GO" id="GO:0006419">
    <property type="term" value="P:alanyl-tRNA aminoacylation"/>
    <property type="evidence" value="ECO:0007669"/>
    <property type="project" value="UniProtKB-UniRule"/>
</dbReference>
<dbReference type="PROSITE" id="PS50860">
    <property type="entry name" value="AA_TRNA_LIGASE_II_ALA"/>
    <property type="match status" value="1"/>
</dbReference>
<dbReference type="EC" id="6.1.1.7" evidence="11"/>
<proteinExistence type="inferred from homology"/>
<dbReference type="Gene3D" id="3.30.54.20">
    <property type="match status" value="1"/>
</dbReference>
<dbReference type="HAMAP" id="MF_00036_B">
    <property type="entry name" value="Ala_tRNA_synth_B"/>
    <property type="match status" value="1"/>
</dbReference>
<comment type="domain">
    <text evidence="11">Consists of three domains; the N-terminal catalytic domain, the editing domain and the C-terminal C-Ala domain. The editing domain removes incorrectly charged amino acids, while the C-Ala domain, along with tRNA(Ala), serves as a bridge to cooperatively bring together the editing and aminoacylation centers thus stimulating deacylation of misacylated tRNAs.</text>
</comment>
<dbReference type="GO" id="GO:0004813">
    <property type="term" value="F:alanine-tRNA ligase activity"/>
    <property type="evidence" value="ECO:0007669"/>
    <property type="project" value="UniProtKB-UniRule"/>
</dbReference>
<evidence type="ECO:0000256" key="6">
    <source>
        <dbReference type="ARBA" id="ARBA00022884"/>
    </source>
</evidence>
<dbReference type="InterPro" id="IPR050058">
    <property type="entry name" value="Ala-tRNA_ligase"/>
</dbReference>
<dbReference type="Proteomes" id="UP000886887">
    <property type="component" value="Unassembled WGS sequence"/>
</dbReference>
<dbReference type="GO" id="GO:0005829">
    <property type="term" value="C:cytosol"/>
    <property type="evidence" value="ECO:0007669"/>
    <property type="project" value="TreeGrafter"/>
</dbReference>
<name>A0A9D0ZB26_9FIRM</name>
<evidence type="ECO:0000256" key="11">
    <source>
        <dbReference type="HAMAP-Rule" id="MF_00036"/>
    </source>
</evidence>
<dbReference type="GO" id="GO:0016740">
    <property type="term" value="F:transferase activity"/>
    <property type="evidence" value="ECO:0007669"/>
    <property type="project" value="UniProtKB-ARBA"/>
</dbReference>
<gene>
    <name evidence="11" type="primary">alaS</name>
    <name evidence="13" type="ORF">IAB73_08675</name>
</gene>
<reference evidence="13" key="2">
    <citation type="journal article" date="2021" name="PeerJ">
        <title>Extensive microbial diversity within the chicken gut microbiome revealed by metagenomics and culture.</title>
        <authorList>
            <person name="Gilroy R."/>
            <person name="Ravi A."/>
            <person name="Getino M."/>
            <person name="Pursley I."/>
            <person name="Horton D.L."/>
            <person name="Alikhan N.F."/>
            <person name="Baker D."/>
            <person name="Gharbi K."/>
            <person name="Hall N."/>
            <person name="Watson M."/>
            <person name="Adriaenssens E.M."/>
            <person name="Foster-Nyarko E."/>
            <person name="Jarju S."/>
            <person name="Secka A."/>
            <person name="Antonio M."/>
            <person name="Oren A."/>
            <person name="Chaudhuri R.R."/>
            <person name="La Ragione R."/>
            <person name="Hildebrand F."/>
            <person name="Pallen M.J."/>
        </authorList>
    </citation>
    <scope>NUCLEOTIDE SEQUENCE</scope>
    <source>
        <strain evidence="13">ChiSxjej2B14-6234</strain>
    </source>
</reference>
<evidence type="ECO:0000256" key="1">
    <source>
        <dbReference type="ARBA" id="ARBA00008226"/>
    </source>
</evidence>
<dbReference type="CDD" id="cd00673">
    <property type="entry name" value="AlaRS_core"/>
    <property type="match status" value="1"/>
</dbReference>
<comment type="subcellular location">
    <subcellularLocation>
        <location evidence="11">Cytoplasm</location>
    </subcellularLocation>
</comment>
<dbReference type="InterPro" id="IPR012947">
    <property type="entry name" value="tRNA_SAD"/>
</dbReference>
<evidence type="ECO:0000256" key="4">
    <source>
        <dbReference type="ARBA" id="ARBA00022741"/>
    </source>
</evidence>
<dbReference type="GO" id="GO:0008270">
    <property type="term" value="F:zinc ion binding"/>
    <property type="evidence" value="ECO:0007669"/>
    <property type="project" value="UniProtKB-UniRule"/>
</dbReference>
<dbReference type="Gene3D" id="3.30.980.10">
    <property type="entry name" value="Threonyl-trna Synthetase, Chain A, domain 2"/>
    <property type="match status" value="1"/>
</dbReference>
<evidence type="ECO:0000313" key="13">
    <source>
        <dbReference type="EMBL" id="HIQ72264.1"/>
    </source>
</evidence>
<dbReference type="InterPro" id="IPR018165">
    <property type="entry name" value="Ala-tRNA-synth_IIc_core"/>
</dbReference>
<comment type="cofactor">
    <cofactor evidence="11">
        <name>Zn(2+)</name>
        <dbReference type="ChEBI" id="CHEBI:29105"/>
    </cofactor>
    <text evidence="11">Binds 1 zinc ion per subunit.</text>
</comment>
<dbReference type="Pfam" id="PF01411">
    <property type="entry name" value="tRNA-synt_2c"/>
    <property type="match status" value="1"/>
</dbReference>
<keyword evidence="11" id="KW-0963">Cytoplasm</keyword>
<comment type="caution">
    <text evidence="13">The sequence shown here is derived from an EMBL/GenBank/DDBJ whole genome shotgun (WGS) entry which is preliminary data.</text>
</comment>
<evidence type="ECO:0000256" key="10">
    <source>
        <dbReference type="ARBA" id="ARBA00048300"/>
    </source>
</evidence>
<dbReference type="InterPro" id="IPR018162">
    <property type="entry name" value="Ala-tRNA-ligase_IIc_anticod-bd"/>
</dbReference>
<dbReference type="SUPFAM" id="SSF55681">
    <property type="entry name" value="Class II aaRS and biotin synthetases"/>
    <property type="match status" value="1"/>
</dbReference>
<protein>
    <recommendedName>
        <fullName evidence="11">Alanine--tRNA ligase</fullName>
        <ecNumber evidence="11">6.1.1.7</ecNumber>
    </recommendedName>
    <alternativeName>
        <fullName evidence="11">Alanyl-tRNA synthetase</fullName>
        <shortName evidence="11">AlaRS</shortName>
    </alternativeName>
</protein>